<dbReference type="Proteomes" id="UP001500795">
    <property type="component" value="Unassembled WGS sequence"/>
</dbReference>
<dbReference type="RefSeq" id="WP_344958946.1">
    <property type="nucleotide sequence ID" value="NZ_BAABCX010000004.1"/>
</dbReference>
<evidence type="ECO:0000313" key="1">
    <source>
        <dbReference type="EMBL" id="GAA3545730.1"/>
    </source>
</evidence>
<evidence type="ECO:0000313" key="2">
    <source>
        <dbReference type="Proteomes" id="UP001500795"/>
    </source>
</evidence>
<comment type="caution">
    <text evidence="1">The sequence shown here is derived from an EMBL/GenBank/DDBJ whole genome shotgun (WGS) entry which is preliminary data.</text>
</comment>
<organism evidence="1 2">
    <name type="scientific">Zobellella aerophila</name>
    <dbReference type="NCBI Taxonomy" id="870480"/>
    <lineage>
        <taxon>Bacteria</taxon>
        <taxon>Pseudomonadati</taxon>
        <taxon>Pseudomonadota</taxon>
        <taxon>Gammaproteobacteria</taxon>
        <taxon>Aeromonadales</taxon>
        <taxon>Aeromonadaceae</taxon>
        <taxon>Zobellella</taxon>
    </lineage>
</organism>
<protein>
    <submittedName>
        <fullName evidence="1">Uncharacterized protein</fullName>
    </submittedName>
</protein>
<name>A0ABP6W6N4_9GAMM</name>
<sequence length="62" mass="6597">MIKIEAISPEVYAALLEASVSDSDKLVEVCPSLTVSRSQDEAGRPVLLLDGCDCGTVRIAFN</sequence>
<keyword evidence="2" id="KW-1185">Reference proteome</keyword>
<reference evidence="2" key="1">
    <citation type="journal article" date="2019" name="Int. J. Syst. Evol. Microbiol.">
        <title>The Global Catalogue of Microorganisms (GCM) 10K type strain sequencing project: providing services to taxonomists for standard genome sequencing and annotation.</title>
        <authorList>
            <consortium name="The Broad Institute Genomics Platform"/>
            <consortium name="The Broad Institute Genome Sequencing Center for Infectious Disease"/>
            <person name="Wu L."/>
            <person name="Ma J."/>
        </authorList>
    </citation>
    <scope>NUCLEOTIDE SEQUENCE [LARGE SCALE GENOMIC DNA]</scope>
    <source>
        <strain evidence="2">JCM 17110</strain>
    </source>
</reference>
<proteinExistence type="predicted"/>
<accession>A0ABP6W6N4</accession>
<gene>
    <name evidence="1" type="ORF">GCM10022394_27150</name>
</gene>
<dbReference type="EMBL" id="BAABCX010000004">
    <property type="protein sequence ID" value="GAA3545730.1"/>
    <property type="molecule type" value="Genomic_DNA"/>
</dbReference>